<evidence type="ECO:0000256" key="5">
    <source>
        <dbReference type="ARBA" id="ARBA00023049"/>
    </source>
</evidence>
<dbReference type="PANTHER" id="PTHR43690">
    <property type="entry name" value="NARDILYSIN"/>
    <property type="match status" value="1"/>
</dbReference>
<evidence type="ECO:0000256" key="6">
    <source>
        <dbReference type="SAM" id="SignalP"/>
    </source>
</evidence>
<evidence type="ECO:0000256" key="1">
    <source>
        <dbReference type="ARBA" id="ARBA00007261"/>
    </source>
</evidence>
<dbReference type="Proteomes" id="UP000515971">
    <property type="component" value="Chromosome"/>
</dbReference>
<keyword evidence="4" id="KW-0862">Zinc</keyword>
<feature type="domain" description="Peptidase M16 C-terminal" evidence="8">
    <location>
        <begin position="662"/>
        <end position="841"/>
    </location>
</feature>
<dbReference type="PANTHER" id="PTHR43690:SF17">
    <property type="entry name" value="PROTEIN YHJJ"/>
    <property type="match status" value="1"/>
</dbReference>
<dbReference type="InterPro" id="IPR011765">
    <property type="entry name" value="Pept_M16_N"/>
</dbReference>
<keyword evidence="6" id="KW-0732">Signal</keyword>
<gene>
    <name evidence="9" type="ORF">H9L13_02550</name>
</gene>
<dbReference type="GO" id="GO:0008237">
    <property type="term" value="F:metallopeptidase activity"/>
    <property type="evidence" value="ECO:0007669"/>
    <property type="project" value="UniProtKB-KW"/>
</dbReference>
<dbReference type="InterPro" id="IPR011249">
    <property type="entry name" value="Metalloenz_LuxS/M16"/>
</dbReference>
<dbReference type="Pfam" id="PF00675">
    <property type="entry name" value="Peptidase_M16"/>
    <property type="match status" value="2"/>
</dbReference>
<feature type="domain" description="Peptidase M16 C-terminal" evidence="8">
    <location>
        <begin position="209"/>
        <end position="383"/>
    </location>
</feature>
<sequence length="930" mass="100188">MRLLRHLALLTAFAWTLPLAAAPANKSVPIPSLVRQVAIPHSSFTLANGLKVIVHEDRKAPIVAVSMWYNVGSKDEPQGKTGFAHLFEHLMFNGTENMPGDFFEYLQQIGATDYNGTTSFDRTNYFQTVPKGALDRALFMESDRMGYLLGAVTQGVLDNQRGVVQNEKRQRDTAPGGLMYYDVFATLFPKPHPYNHMSIGSMADLDAASLNDVKQWFRDKYGPNNAVLVLAGDIDAAEARPLVEKYFGAIPRGPVNRPAMARVPTLPAAKTIEMKDQVAATSIQRFWTVPGLLDPQLAAIDIGGSVLGGLASSRLDKILVRDEKIALAVSASMTPLQRAGLFQMGATVTPGVDPKLVSKRLDEVLAQFLAEGPTPDEVQRAVMREVSGRVRGLEQVGDFGGKAVNLAEGWVYAQDSNFYKKTLDAYAGITPAKVRAAMQTWLRRPALTVILSPGERPAYTEAQPAAPAKTADAAPKPNITRQIPPVGQLAELDFPTIEHARLANGIPIKYVRRSAVPVTQMAIAFDAGDASDDPTKRGLAGIAMTLLNEGTASMSSQEFAEAEERLGANVSASNSADRSYTMLNALSANLAPSLDLLSEFLRRPAFAPPEIARIKKQALTGIEQLQKDPTRVASRVMPTVLYGASHPYGSPAGGDPKAIAALTRDDLVGFHQRWLRPDNARIFIVSSLPLSEVMPMLEARFGSWAPPSVARGVKAFPAPNPRPTAQKILLINRPGAPQASIAGGQLLPLDPKSDILPLSAANRAIAGDFLSRLNMNLRETKGWSYGVGGREGVSANAVSYSISAPVQVDRTGEALAELNREVGEFLTAKGVTDAELARIKARGVAELPGQFETAGAVISAMMSMDLLGRPDDYYERLPGKYRALTTASADAAIRAAVDPKGFVWIVTGDAAKIRPQLEKLNLPIEMVEAP</sequence>
<keyword evidence="5" id="KW-0482">Metalloprotease</keyword>
<protein>
    <submittedName>
        <fullName evidence="9">Insulinase family protein</fullName>
    </submittedName>
</protein>
<feature type="domain" description="Peptidase M16 N-terminal" evidence="7">
    <location>
        <begin position="518"/>
        <end position="635"/>
    </location>
</feature>
<dbReference type="GO" id="GO:0046872">
    <property type="term" value="F:metal ion binding"/>
    <property type="evidence" value="ECO:0007669"/>
    <property type="project" value="InterPro"/>
</dbReference>
<feature type="chain" id="PRO_5029019204" evidence="6">
    <location>
        <begin position="22"/>
        <end position="930"/>
    </location>
</feature>
<dbReference type="InterPro" id="IPR007863">
    <property type="entry name" value="Peptidase_M16_C"/>
</dbReference>
<accession>A0A7G9SJ03</accession>
<dbReference type="EMBL" id="CP060718">
    <property type="protein sequence ID" value="QNN67828.1"/>
    <property type="molecule type" value="Genomic_DNA"/>
</dbReference>
<dbReference type="Gene3D" id="3.30.830.10">
    <property type="entry name" value="Metalloenzyme, LuxS/M16 peptidase-like"/>
    <property type="match status" value="4"/>
</dbReference>
<dbReference type="Pfam" id="PF05193">
    <property type="entry name" value="Peptidase_M16_C"/>
    <property type="match status" value="2"/>
</dbReference>
<keyword evidence="10" id="KW-1185">Reference proteome</keyword>
<dbReference type="AlphaFoldDB" id="A0A7G9SJ03"/>
<dbReference type="RefSeq" id="WP_187538758.1">
    <property type="nucleotide sequence ID" value="NZ_BAABJT010000001.1"/>
</dbReference>
<keyword evidence="3" id="KW-0378">Hydrolase</keyword>
<feature type="domain" description="Peptidase M16 N-terminal" evidence="7">
    <location>
        <begin position="52"/>
        <end position="139"/>
    </location>
</feature>
<keyword evidence="2" id="KW-0645">Protease</keyword>
<dbReference type="KEGG" id="slut:H9L13_02550"/>
<organism evidence="9 10">
    <name type="scientific">Sphingomonas lutea</name>
    <dbReference type="NCBI Taxonomy" id="1045317"/>
    <lineage>
        <taxon>Bacteria</taxon>
        <taxon>Pseudomonadati</taxon>
        <taxon>Pseudomonadota</taxon>
        <taxon>Alphaproteobacteria</taxon>
        <taxon>Sphingomonadales</taxon>
        <taxon>Sphingomonadaceae</taxon>
        <taxon>Sphingomonas</taxon>
    </lineage>
</organism>
<reference evidence="9 10" key="1">
    <citation type="submission" date="2020-08" db="EMBL/GenBank/DDBJ databases">
        <title>Genome sequence of Sphingomonas lutea KCTC 23642T.</title>
        <authorList>
            <person name="Hyun D.-W."/>
            <person name="Bae J.-W."/>
        </authorList>
    </citation>
    <scope>NUCLEOTIDE SEQUENCE [LARGE SCALE GENOMIC DNA]</scope>
    <source>
        <strain evidence="9 10">KCTC 23642</strain>
    </source>
</reference>
<dbReference type="SUPFAM" id="SSF63411">
    <property type="entry name" value="LuxS/MPP-like metallohydrolase"/>
    <property type="match status" value="4"/>
</dbReference>
<name>A0A7G9SJ03_9SPHN</name>
<dbReference type="InterPro" id="IPR050626">
    <property type="entry name" value="Peptidase_M16"/>
</dbReference>
<evidence type="ECO:0000256" key="3">
    <source>
        <dbReference type="ARBA" id="ARBA00022801"/>
    </source>
</evidence>
<dbReference type="GO" id="GO:0006508">
    <property type="term" value="P:proteolysis"/>
    <property type="evidence" value="ECO:0007669"/>
    <property type="project" value="UniProtKB-KW"/>
</dbReference>
<comment type="similarity">
    <text evidence="1">Belongs to the peptidase M16 family.</text>
</comment>
<evidence type="ECO:0000313" key="10">
    <source>
        <dbReference type="Proteomes" id="UP000515971"/>
    </source>
</evidence>
<evidence type="ECO:0000256" key="2">
    <source>
        <dbReference type="ARBA" id="ARBA00022670"/>
    </source>
</evidence>
<feature type="signal peptide" evidence="6">
    <location>
        <begin position="1"/>
        <end position="21"/>
    </location>
</feature>
<evidence type="ECO:0000259" key="7">
    <source>
        <dbReference type="Pfam" id="PF00675"/>
    </source>
</evidence>
<evidence type="ECO:0000256" key="4">
    <source>
        <dbReference type="ARBA" id="ARBA00022833"/>
    </source>
</evidence>
<evidence type="ECO:0000313" key="9">
    <source>
        <dbReference type="EMBL" id="QNN67828.1"/>
    </source>
</evidence>
<evidence type="ECO:0000259" key="8">
    <source>
        <dbReference type="Pfam" id="PF05193"/>
    </source>
</evidence>
<proteinExistence type="inferred from homology"/>